<dbReference type="InterPro" id="IPR035068">
    <property type="entry name" value="TldD/PmbA_N"/>
</dbReference>
<name>A0A2X2TEP3_9ENTR</name>
<proteinExistence type="predicted"/>
<gene>
    <name evidence="1" type="primary">pmbA_3</name>
    <name evidence="1" type="ORF">NCTC12120_01701</name>
</gene>
<evidence type="ECO:0000313" key="2">
    <source>
        <dbReference type="Proteomes" id="UP000251197"/>
    </source>
</evidence>
<organism evidence="1 2">
    <name type="scientific">Cedecea neteri</name>
    <dbReference type="NCBI Taxonomy" id="158822"/>
    <lineage>
        <taxon>Bacteria</taxon>
        <taxon>Pseudomonadati</taxon>
        <taxon>Pseudomonadota</taxon>
        <taxon>Gammaproteobacteria</taxon>
        <taxon>Enterobacterales</taxon>
        <taxon>Enterobacteriaceae</taxon>
        <taxon>Cedecea</taxon>
    </lineage>
</organism>
<dbReference type="Proteomes" id="UP000251197">
    <property type="component" value="Unassembled WGS sequence"/>
</dbReference>
<reference evidence="1 2" key="1">
    <citation type="submission" date="2018-06" db="EMBL/GenBank/DDBJ databases">
        <authorList>
            <consortium name="Pathogen Informatics"/>
            <person name="Doyle S."/>
        </authorList>
    </citation>
    <scope>NUCLEOTIDE SEQUENCE [LARGE SCALE GENOMIC DNA]</scope>
    <source>
        <strain evidence="1 2">NCTC12120</strain>
    </source>
</reference>
<dbReference type="Gene3D" id="3.30.2290.10">
    <property type="entry name" value="PmbA/TldD superfamily"/>
    <property type="match status" value="1"/>
</dbReference>
<dbReference type="EMBL" id="UAVU01000003">
    <property type="protein sequence ID" value="SQA97855.1"/>
    <property type="molecule type" value="Genomic_DNA"/>
</dbReference>
<sequence>MGLHCEIVLILLDLNDSPYIMAVAMKVNTQVAQQRQVLEQAVSQALELAKGKSDGAEVAVSKNHWYQRQHPLR</sequence>
<dbReference type="AlphaFoldDB" id="A0A2X2TEP3"/>
<accession>A0A2X2TEP3</accession>
<evidence type="ECO:0000313" key="1">
    <source>
        <dbReference type="EMBL" id="SQA97855.1"/>
    </source>
</evidence>
<protein>
    <submittedName>
        <fullName evidence="1">Peptidase PmbA</fullName>
    </submittedName>
</protein>